<proteinExistence type="predicted"/>
<evidence type="ECO:0000313" key="1">
    <source>
        <dbReference type="EMBL" id="KKM21314.1"/>
    </source>
</evidence>
<comment type="caution">
    <text evidence="1">The sequence shown here is derived from an EMBL/GenBank/DDBJ whole genome shotgun (WGS) entry which is preliminary data.</text>
</comment>
<dbReference type="AlphaFoldDB" id="A0A0F9INA2"/>
<name>A0A0F9INA2_9ZZZZ</name>
<dbReference type="EMBL" id="LAZR01013578">
    <property type="protein sequence ID" value="KKM21314.1"/>
    <property type="molecule type" value="Genomic_DNA"/>
</dbReference>
<accession>A0A0F9INA2</accession>
<organism evidence="1">
    <name type="scientific">marine sediment metagenome</name>
    <dbReference type="NCBI Taxonomy" id="412755"/>
    <lineage>
        <taxon>unclassified sequences</taxon>
        <taxon>metagenomes</taxon>
        <taxon>ecological metagenomes</taxon>
    </lineage>
</organism>
<sequence>MHKRNLQRCAKAIQSECGERYQRAHYWTKQHEDEIINLITDPDDNIDWRELKDAATSLWRRANG</sequence>
<reference evidence="1" key="1">
    <citation type="journal article" date="2015" name="Nature">
        <title>Complex archaea that bridge the gap between prokaryotes and eukaryotes.</title>
        <authorList>
            <person name="Spang A."/>
            <person name="Saw J.H."/>
            <person name="Jorgensen S.L."/>
            <person name="Zaremba-Niedzwiedzka K."/>
            <person name="Martijn J."/>
            <person name="Lind A.E."/>
            <person name="van Eijk R."/>
            <person name="Schleper C."/>
            <person name="Guy L."/>
            <person name="Ettema T.J."/>
        </authorList>
    </citation>
    <scope>NUCLEOTIDE SEQUENCE</scope>
</reference>
<gene>
    <name evidence="1" type="ORF">LCGC14_1636720</name>
</gene>
<protein>
    <submittedName>
        <fullName evidence="1">Uncharacterized protein</fullName>
    </submittedName>
</protein>